<feature type="transmembrane region" description="Helical" evidence="6">
    <location>
        <begin position="154"/>
        <end position="174"/>
    </location>
</feature>
<keyword evidence="4 6" id="KW-0472">Membrane</keyword>
<evidence type="ECO:0000256" key="1">
    <source>
        <dbReference type="ARBA" id="ARBA00004141"/>
    </source>
</evidence>
<feature type="region of interest" description="Disordered" evidence="5">
    <location>
        <begin position="648"/>
        <end position="668"/>
    </location>
</feature>
<feature type="compositionally biased region" description="Low complexity" evidence="5">
    <location>
        <begin position="609"/>
        <end position="631"/>
    </location>
</feature>
<evidence type="ECO:0000259" key="7">
    <source>
        <dbReference type="Pfam" id="PF13515"/>
    </source>
</evidence>
<evidence type="ECO:0000256" key="3">
    <source>
        <dbReference type="ARBA" id="ARBA00022989"/>
    </source>
</evidence>
<comment type="caution">
    <text evidence="8">The sequence shown here is derived from an EMBL/GenBank/DDBJ whole genome shotgun (WGS) entry which is preliminary data.</text>
</comment>
<keyword evidence="9" id="KW-1185">Reference proteome</keyword>
<dbReference type="GO" id="GO:0005886">
    <property type="term" value="C:plasma membrane"/>
    <property type="evidence" value="ECO:0007669"/>
    <property type="project" value="InterPro"/>
</dbReference>
<feature type="transmembrane region" description="Helical" evidence="6">
    <location>
        <begin position="453"/>
        <end position="473"/>
    </location>
</feature>
<evidence type="ECO:0000313" key="8">
    <source>
        <dbReference type="EMBL" id="CAG2147371.1"/>
    </source>
</evidence>
<sequence>MAQPAADKLRLGLADIGALLAPVSGRAAAATRVTVSSTLTVLVTSLYGTPEAAISAYVIFFFNRADRTTSIIMSVAALILVSLIIGIVMWLAGFTIDDPMRRVACMAVLSAAVLFLTSASKLRPVGAIVAMISGFGLDELGLAPAGELATRGLLYAWLMVAIPIGVNVVVNLLIGPSPRRLATDRLAHGLRLAARCLRETPGDERDADALHTALHGGVQTVATWLKLARLEGTLNAQDLRALQQAMASTMAVLLAVDVTRRQAVAQLPAATAAPIAARLDEMARMLDAGGYPVEVGLEVPPLDPLTPVQQTVVRELVAAINRFAEVDETAPPAAAESARSGFLAADAFTNPAHVRYALKTTGAAMFCYLLYQQLNWPGIHTCFITCYLVSLGTMAETMEKLSLRLAGCMVGAAIGTAALVYVVPALSSIGGLMLLVFAGTWISAWVAQGSPRIAYAGFQIAFAFYLCVIQGPSPDFDLTISRDRVIGVMLGNLVVYLVFARLWPVSIAGRVESALAALVSQWQALIDAPQASARRQHAAAALALHGTITQDLILAHYEPSSVGPAHEWVHSHRERLARLDAISGPMFLLAERFPGDPALAQRLSRLRTPDMPAPDMRAPDAPAAGATPPDTVEAQARDGLLAIIDHQLETSDTDVPDMATPSSIHAQT</sequence>
<proteinExistence type="predicted"/>
<dbReference type="GO" id="GO:0022857">
    <property type="term" value="F:transmembrane transporter activity"/>
    <property type="evidence" value="ECO:0007669"/>
    <property type="project" value="InterPro"/>
</dbReference>
<evidence type="ECO:0000256" key="4">
    <source>
        <dbReference type="ARBA" id="ARBA00023136"/>
    </source>
</evidence>
<feature type="transmembrane region" description="Helical" evidence="6">
    <location>
        <begin position="71"/>
        <end position="93"/>
    </location>
</feature>
<organism evidence="8 9">
    <name type="scientific">Cupriavidus yeoncheonensis</name>
    <dbReference type="NCBI Taxonomy" id="1462994"/>
    <lineage>
        <taxon>Bacteria</taxon>
        <taxon>Pseudomonadati</taxon>
        <taxon>Pseudomonadota</taxon>
        <taxon>Betaproteobacteria</taxon>
        <taxon>Burkholderiales</taxon>
        <taxon>Burkholderiaceae</taxon>
        <taxon>Cupriavidus</taxon>
    </lineage>
</organism>
<dbReference type="Proteomes" id="UP000672934">
    <property type="component" value="Unassembled WGS sequence"/>
</dbReference>
<gene>
    <name evidence="8" type="ORF">LMG31506_03608</name>
</gene>
<protein>
    <recommendedName>
        <fullName evidence="7">Integral membrane bound transporter domain-containing protein</fullName>
    </recommendedName>
</protein>
<comment type="subcellular location">
    <subcellularLocation>
        <location evidence="1">Membrane</location>
        <topology evidence="1">Multi-pass membrane protein</topology>
    </subcellularLocation>
</comment>
<feature type="transmembrane region" description="Helical" evidence="6">
    <location>
        <begin position="429"/>
        <end position="446"/>
    </location>
</feature>
<feature type="transmembrane region" description="Helical" evidence="6">
    <location>
        <begin position="485"/>
        <end position="503"/>
    </location>
</feature>
<dbReference type="RefSeq" id="WP_211948529.1">
    <property type="nucleotide sequence ID" value="NZ_CAJPUY010000012.1"/>
</dbReference>
<feature type="domain" description="Integral membrane bound transporter" evidence="7">
    <location>
        <begin position="367"/>
        <end position="497"/>
    </location>
</feature>
<accession>A0A916IVL9</accession>
<evidence type="ECO:0000256" key="6">
    <source>
        <dbReference type="SAM" id="Phobius"/>
    </source>
</evidence>
<dbReference type="Pfam" id="PF13515">
    <property type="entry name" value="FUSC_2"/>
    <property type="match status" value="1"/>
</dbReference>
<evidence type="ECO:0000256" key="2">
    <source>
        <dbReference type="ARBA" id="ARBA00022692"/>
    </source>
</evidence>
<dbReference type="EMBL" id="CAJPUY010000012">
    <property type="protein sequence ID" value="CAG2147371.1"/>
    <property type="molecule type" value="Genomic_DNA"/>
</dbReference>
<evidence type="ECO:0000313" key="9">
    <source>
        <dbReference type="Proteomes" id="UP000672934"/>
    </source>
</evidence>
<keyword evidence="2 6" id="KW-0812">Transmembrane</keyword>
<name>A0A916IVL9_9BURK</name>
<feature type="transmembrane region" description="Helical" evidence="6">
    <location>
        <begin position="401"/>
        <end position="423"/>
    </location>
</feature>
<evidence type="ECO:0000256" key="5">
    <source>
        <dbReference type="SAM" id="MobiDB-lite"/>
    </source>
</evidence>
<keyword evidence="3 6" id="KW-1133">Transmembrane helix</keyword>
<feature type="transmembrane region" description="Helical" evidence="6">
    <location>
        <begin position="39"/>
        <end position="62"/>
    </location>
</feature>
<reference evidence="8" key="1">
    <citation type="submission" date="2021-03" db="EMBL/GenBank/DDBJ databases">
        <authorList>
            <person name="Peeters C."/>
        </authorList>
    </citation>
    <scope>NUCLEOTIDE SEQUENCE</scope>
    <source>
        <strain evidence="8">LMG 31506</strain>
    </source>
</reference>
<feature type="transmembrane region" description="Helical" evidence="6">
    <location>
        <begin position="99"/>
        <end position="117"/>
    </location>
</feature>
<feature type="region of interest" description="Disordered" evidence="5">
    <location>
        <begin position="608"/>
        <end position="636"/>
    </location>
</feature>
<dbReference type="InterPro" id="IPR049453">
    <property type="entry name" value="Memb_transporter_dom"/>
</dbReference>
<dbReference type="AlphaFoldDB" id="A0A916IVL9"/>